<feature type="domain" description="Tetrapyrrole methylase" evidence="10">
    <location>
        <begin position="3"/>
        <end position="238"/>
    </location>
</feature>
<evidence type="ECO:0000256" key="2">
    <source>
        <dbReference type="ARBA" id="ARBA00005156"/>
    </source>
</evidence>
<dbReference type="InterPro" id="IPR000878">
    <property type="entry name" value="4pyrrol_Mease"/>
</dbReference>
<dbReference type="UniPathway" id="UPA00559"/>
<evidence type="ECO:0000313" key="11">
    <source>
        <dbReference type="EMBL" id="EGB06615.1"/>
    </source>
</evidence>
<dbReference type="GeneID" id="20220659"/>
<evidence type="ECO:0000256" key="1">
    <source>
        <dbReference type="ARBA" id="ARBA00004006"/>
    </source>
</evidence>
<comment type="catalytic activity">
    <reaction evidence="8">
        <text>2-[(3S)-amino-3-carboxypropyl]-L-histidyl-[translation elongation factor 2] + 4 S-adenosyl-L-methionine = diphthine methyl ester-[translation elongation factor 2] + 4 S-adenosyl-L-homocysteine + 3 H(+)</text>
        <dbReference type="Rhea" id="RHEA:42652"/>
        <dbReference type="Rhea" id="RHEA-COMP:9749"/>
        <dbReference type="Rhea" id="RHEA-COMP:10173"/>
        <dbReference type="ChEBI" id="CHEBI:15378"/>
        <dbReference type="ChEBI" id="CHEBI:57856"/>
        <dbReference type="ChEBI" id="CHEBI:59789"/>
        <dbReference type="ChEBI" id="CHEBI:73995"/>
        <dbReference type="ChEBI" id="CHEBI:79005"/>
        <dbReference type="EC" id="2.1.1.314"/>
    </reaction>
</comment>
<evidence type="ECO:0000256" key="5">
    <source>
        <dbReference type="ARBA" id="ARBA00022603"/>
    </source>
</evidence>
<keyword evidence="7 9" id="KW-0949">S-adenosyl-L-methionine</keyword>
<feature type="binding site" evidence="9">
    <location>
        <position position="10"/>
    </location>
    <ligand>
        <name>S-adenosyl-L-methionine</name>
        <dbReference type="ChEBI" id="CHEBI:59789"/>
    </ligand>
</feature>
<keyword evidence="12" id="KW-1185">Reference proteome</keyword>
<feature type="binding site" evidence="9">
    <location>
        <position position="164"/>
    </location>
    <ligand>
        <name>S-adenosyl-L-methionine</name>
        <dbReference type="ChEBI" id="CHEBI:59789"/>
    </ligand>
</feature>
<dbReference type="InterPro" id="IPR035996">
    <property type="entry name" value="4pyrrol_Methylase_sf"/>
</dbReference>
<dbReference type="PANTHER" id="PTHR10882">
    <property type="entry name" value="DIPHTHINE SYNTHASE"/>
    <property type="match status" value="1"/>
</dbReference>
<feature type="binding site" evidence="9">
    <location>
        <begin position="113"/>
        <end position="114"/>
    </location>
    <ligand>
        <name>S-adenosyl-L-methionine</name>
        <dbReference type="ChEBI" id="CHEBI:59789"/>
    </ligand>
</feature>
<evidence type="ECO:0000256" key="7">
    <source>
        <dbReference type="ARBA" id="ARBA00022691"/>
    </source>
</evidence>
<dbReference type="Pfam" id="PF00590">
    <property type="entry name" value="TP_methylase"/>
    <property type="match status" value="1"/>
</dbReference>
<comment type="function">
    <text evidence="1">S-adenosyl-L-methionine-dependent methyltransferase that catalyzes four methylations of the modified target histidine residue in translation elongation factor 2 (EF-2), to form an intermediate called diphthine methyl ester. The four successive methylation reactions represent the second step of diphthamide biosynthesis.</text>
</comment>
<dbReference type="KEGG" id="aaf:AURANDRAFT_29030"/>
<feature type="binding site" evidence="9">
    <location>
        <position position="223"/>
    </location>
    <ligand>
        <name>S-adenosyl-L-methionine</name>
        <dbReference type="ChEBI" id="CHEBI:59789"/>
    </ligand>
</feature>
<protein>
    <recommendedName>
        <fullName evidence="4">diphthine methyl ester synthase</fullName>
        <ecNumber evidence="4">2.1.1.314</ecNumber>
    </recommendedName>
</protein>
<dbReference type="CDD" id="cd11647">
    <property type="entry name" value="DHP5_DphB"/>
    <property type="match status" value="1"/>
</dbReference>
<name>F0YE89_AURAN</name>
<gene>
    <name evidence="11" type="ORF">AURANDRAFT_29030</name>
</gene>
<evidence type="ECO:0000313" key="12">
    <source>
        <dbReference type="Proteomes" id="UP000002729"/>
    </source>
</evidence>
<comment type="pathway">
    <text evidence="2">Protein modification; peptidyl-diphthamide biosynthesis.</text>
</comment>
<dbReference type="InterPro" id="IPR004551">
    <property type="entry name" value="Dphthn_synthase"/>
</dbReference>
<dbReference type="InterPro" id="IPR014776">
    <property type="entry name" value="4pyrrole_Mease_sub2"/>
</dbReference>
<keyword evidence="5" id="KW-0489">Methyltransferase</keyword>
<dbReference type="RefSeq" id="XP_009038787.1">
    <property type="nucleotide sequence ID" value="XM_009040539.1"/>
</dbReference>
<proteinExistence type="inferred from homology"/>
<dbReference type="FunFam" id="3.30.950.10:FF:000004">
    <property type="entry name" value="Diphthine synthase putative"/>
    <property type="match status" value="1"/>
</dbReference>
<comment type="similarity">
    <text evidence="3">Belongs to the diphthine synthase family.</text>
</comment>
<feature type="binding site" evidence="9">
    <location>
        <position position="85"/>
    </location>
    <ligand>
        <name>S-adenosyl-L-methionine</name>
        <dbReference type="ChEBI" id="CHEBI:59789"/>
    </ligand>
</feature>
<dbReference type="PIRSF" id="PIRSF036432">
    <property type="entry name" value="Diphthine_synth"/>
    <property type="match status" value="1"/>
</dbReference>
<dbReference type="GO" id="GO:0017183">
    <property type="term" value="P:protein histidyl modification to diphthamide"/>
    <property type="evidence" value="ECO:0007669"/>
    <property type="project" value="UniProtKB-UniPathway"/>
</dbReference>
<evidence type="ECO:0000256" key="9">
    <source>
        <dbReference type="PIRSR" id="PIRSR036432-1"/>
    </source>
</evidence>
<dbReference type="Gene3D" id="3.40.1010.10">
    <property type="entry name" value="Cobalt-precorrin-4 Transmethylase, Domain 1"/>
    <property type="match status" value="1"/>
</dbReference>
<dbReference type="GO" id="GO:0032259">
    <property type="term" value="P:methylation"/>
    <property type="evidence" value="ECO:0007669"/>
    <property type="project" value="UniProtKB-KW"/>
</dbReference>
<evidence type="ECO:0000256" key="6">
    <source>
        <dbReference type="ARBA" id="ARBA00022679"/>
    </source>
</evidence>
<dbReference type="FunCoup" id="F0YE89">
    <property type="interactions" value="430"/>
</dbReference>
<accession>F0YE89</accession>
<sequence>MVLYLIGLGLGDEKDITVRGLEAVKACSEVWLESYTSVLGVDVKALEAYYGRPVRVASRDTVESECDQIIGSCVDADVALLVVGDSLCATTHADIALRARAMGAKVEVILNASVMAAVGKCGLQLYSYGATVSICFFEGEWRPTSFYDKVLYNARGNMHTLCLLDIKVREPDYEALAKTGRTTYLPPRFMTVNQCVDNLLEAEAKHQGGVCTGGAMAVGCARLGQPTELIVAGTLDELRNVDFGGPLHCLVLCAPELHELERDYLAQFPLPVAPPPAP</sequence>
<dbReference type="NCBIfam" id="TIGR00522">
    <property type="entry name" value="dph5"/>
    <property type="match status" value="1"/>
</dbReference>
<dbReference type="Proteomes" id="UP000002729">
    <property type="component" value="Unassembled WGS sequence"/>
</dbReference>
<dbReference type="EMBL" id="GL833134">
    <property type="protein sequence ID" value="EGB06615.1"/>
    <property type="molecule type" value="Genomic_DNA"/>
</dbReference>
<keyword evidence="6" id="KW-0808">Transferase</keyword>
<dbReference type="OrthoDB" id="2516at2759"/>
<dbReference type="SUPFAM" id="SSF53790">
    <property type="entry name" value="Tetrapyrrole methylase"/>
    <property type="match status" value="1"/>
</dbReference>
<reference evidence="11 12" key="1">
    <citation type="journal article" date="2011" name="Proc. Natl. Acad. Sci. U.S.A.">
        <title>Niche of harmful alga Aureococcus anophagefferens revealed through ecogenomics.</title>
        <authorList>
            <person name="Gobler C.J."/>
            <person name="Berry D.L."/>
            <person name="Dyhrman S.T."/>
            <person name="Wilhelm S.W."/>
            <person name="Salamov A."/>
            <person name="Lobanov A.V."/>
            <person name="Zhang Y."/>
            <person name="Collier J.L."/>
            <person name="Wurch L.L."/>
            <person name="Kustka A.B."/>
            <person name="Dill B.D."/>
            <person name="Shah M."/>
            <person name="VerBerkmoes N.C."/>
            <person name="Kuo A."/>
            <person name="Terry A."/>
            <person name="Pangilinan J."/>
            <person name="Lindquist E.A."/>
            <person name="Lucas S."/>
            <person name="Paulsen I.T."/>
            <person name="Hattenrath-Lehmann T.K."/>
            <person name="Talmage S.C."/>
            <person name="Walker E.A."/>
            <person name="Koch F."/>
            <person name="Burson A.M."/>
            <person name="Marcoval M.A."/>
            <person name="Tang Y.Z."/>
            <person name="Lecleir G.R."/>
            <person name="Coyne K.J."/>
            <person name="Berg G.M."/>
            <person name="Bertrand E.M."/>
            <person name="Saito M.A."/>
            <person name="Gladyshev V.N."/>
            <person name="Grigoriev I.V."/>
        </authorList>
    </citation>
    <scope>NUCLEOTIDE SEQUENCE [LARGE SCALE GENOMIC DNA]</scope>
    <source>
        <strain evidence="12">CCMP 1984</strain>
    </source>
</reference>
<evidence type="ECO:0000259" key="10">
    <source>
        <dbReference type="Pfam" id="PF00590"/>
    </source>
</evidence>
<dbReference type="GO" id="GO:0141133">
    <property type="term" value="F:diphthine methyl ester synthase activity"/>
    <property type="evidence" value="ECO:0007669"/>
    <property type="project" value="UniProtKB-EC"/>
</dbReference>
<dbReference type="InterPro" id="IPR014777">
    <property type="entry name" value="4pyrrole_Mease_sub1"/>
</dbReference>
<dbReference type="OMA" id="HNASIMS"/>
<dbReference type="EC" id="2.1.1.314" evidence="4"/>
<organism evidence="12">
    <name type="scientific">Aureococcus anophagefferens</name>
    <name type="common">Harmful bloom alga</name>
    <dbReference type="NCBI Taxonomy" id="44056"/>
    <lineage>
        <taxon>Eukaryota</taxon>
        <taxon>Sar</taxon>
        <taxon>Stramenopiles</taxon>
        <taxon>Ochrophyta</taxon>
        <taxon>Pelagophyceae</taxon>
        <taxon>Pelagomonadales</taxon>
        <taxon>Pelagomonadaceae</taxon>
        <taxon>Aureococcus</taxon>
    </lineage>
</organism>
<dbReference type="AlphaFoldDB" id="F0YE89"/>
<dbReference type="InParanoid" id="F0YE89"/>
<dbReference type="Gene3D" id="3.30.950.10">
    <property type="entry name" value="Methyltransferase, Cobalt-precorrin-4 Transmethylase, Domain 2"/>
    <property type="match status" value="1"/>
</dbReference>
<dbReference type="eggNOG" id="KOG3123">
    <property type="taxonomic scope" value="Eukaryota"/>
</dbReference>
<dbReference type="PANTHER" id="PTHR10882:SF0">
    <property type="entry name" value="DIPHTHINE METHYL ESTER SYNTHASE"/>
    <property type="match status" value="1"/>
</dbReference>
<evidence type="ECO:0000256" key="3">
    <source>
        <dbReference type="ARBA" id="ARBA00006729"/>
    </source>
</evidence>
<feature type="binding site" evidence="9">
    <location>
        <position position="248"/>
    </location>
    <ligand>
        <name>S-adenosyl-L-methionine</name>
        <dbReference type="ChEBI" id="CHEBI:59789"/>
    </ligand>
</feature>
<evidence type="ECO:0000256" key="8">
    <source>
        <dbReference type="ARBA" id="ARBA00048752"/>
    </source>
</evidence>
<evidence type="ECO:0000256" key="4">
    <source>
        <dbReference type="ARBA" id="ARBA00011927"/>
    </source>
</evidence>